<dbReference type="EMBL" id="BMCU01000002">
    <property type="protein sequence ID" value="GGG04549.1"/>
    <property type="molecule type" value="Genomic_DNA"/>
</dbReference>
<dbReference type="InterPro" id="IPR050789">
    <property type="entry name" value="Diverse_Enzym_Activities"/>
</dbReference>
<reference evidence="2" key="1">
    <citation type="journal article" date="2014" name="Int. J. Syst. Evol. Microbiol.">
        <title>Complete genome sequence of Corynebacterium casei LMG S-19264T (=DSM 44701T), isolated from a smear-ripened cheese.</title>
        <authorList>
            <consortium name="US DOE Joint Genome Institute (JGI-PGF)"/>
            <person name="Walter F."/>
            <person name="Albersmeier A."/>
            <person name="Kalinowski J."/>
            <person name="Ruckert C."/>
        </authorList>
    </citation>
    <scope>NUCLEOTIDE SEQUENCE</scope>
    <source>
        <strain evidence="2">CCM 7905</strain>
    </source>
</reference>
<dbReference type="InterPro" id="IPR012338">
    <property type="entry name" value="Beta-lactam/transpept-like"/>
</dbReference>
<dbReference type="AlphaFoldDB" id="A0A917FVB0"/>
<accession>A0A917FVB0</accession>
<evidence type="ECO:0000259" key="1">
    <source>
        <dbReference type="Pfam" id="PF00144"/>
    </source>
</evidence>
<name>A0A917FVB0_9NOCA</name>
<dbReference type="Pfam" id="PF00144">
    <property type="entry name" value="Beta-lactamase"/>
    <property type="match status" value="1"/>
</dbReference>
<reference evidence="2" key="2">
    <citation type="submission" date="2020-09" db="EMBL/GenBank/DDBJ databases">
        <authorList>
            <person name="Sun Q."/>
            <person name="Sedlacek I."/>
        </authorList>
    </citation>
    <scope>NUCLEOTIDE SEQUENCE</scope>
    <source>
        <strain evidence="2">CCM 7905</strain>
    </source>
</reference>
<feature type="domain" description="Beta-lactamase-related" evidence="1">
    <location>
        <begin position="14"/>
        <end position="250"/>
    </location>
</feature>
<keyword evidence="2" id="KW-0378">Hydrolase</keyword>
<dbReference type="InterPro" id="IPR001466">
    <property type="entry name" value="Beta-lactam-related"/>
</dbReference>
<dbReference type="PANTHER" id="PTHR43283">
    <property type="entry name" value="BETA-LACTAMASE-RELATED"/>
    <property type="match status" value="1"/>
</dbReference>
<dbReference type="Gene3D" id="3.40.710.10">
    <property type="entry name" value="DD-peptidase/beta-lactamase superfamily"/>
    <property type="match status" value="1"/>
</dbReference>
<sequence length="271" mass="28719">MTSLTALDDWPVSSVAAAVIGDGWIDGTYGDIDAVYELASVTKLLSAYAVLVAVEEGAFELDDPAGPEGSTVRHLLAHASGLAFGERRVQSPPETKRIYSSAGFEALADFTAEKTTFTFADYLQEAVLDPLGMTRTSLPGPAGHGARSTVSDLAAFAGELLNPTLVSGETHALAVSVQFPGLDGILPGYGSQRPNDWGLGFEIKSHKDPHWTGARNSEGTYGHFGQSGTFLWVDPVARQALVVLTDRDFGDWAKPLWPALSDSTLPGSPQQ</sequence>
<protein>
    <submittedName>
        <fullName evidence="2">Serine hydrolase</fullName>
    </submittedName>
</protein>
<comment type="caution">
    <text evidence="2">The sequence shown here is derived from an EMBL/GenBank/DDBJ whole genome shotgun (WGS) entry which is preliminary data.</text>
</comment>
<evidence type="ECO:0000313" key="2">
    <source>
        <dbReference type="EMBL" id="GGG04549.1"/>
    </source>
</evidence>
<keyword evidence="3" id="KW-1185">Reference proteome</keyword>
<dbReference type="PANTHER" id="PTHR43283:SF15">
    <property type="entry name" value="CONSERVED PROTEIN"/>
    <property type="match status" value="1"/>
</dbReference>
<dbReference type="SUPFAM" id="SSF56601">
    <property type="entry name" value="beta-lactamase/transpeptidase-like"/>
    <property type="match status" value="1"/>
</dbReference>
<dbReference type="RefSeq" id="WP_188544499.1">
    <property type="nucleotide sequence ID" value="NZ_BMCU01000002.1"/>
</dbReference>
<dbReference type="GO" id="GO:0016787">
    <property type="term" value="F:hydrolase activity"/>
    <property type="evidence" value="ECO:0007669"/>
    <property type="project" value="UniProtKB-KW"/>
</dbReference>
<dbReference type="Proteomes" id="UP000654257">
    <property type="component" value="Unassembled WGS sequence"/>
</dbReference>
<organism evidence="2 3">
    <name type="scientific">Rhodococcoides trifolii</name>
    <dbReference type="NCBI Taxonomy" id="908250"/>
    <lineage>
        <taxon>Bacteria</taxon>
        <taxon>Bacillati</taxon>
        <taxon>Actinomycetota</taxon>
        <taxon>Actinomycetes</taxon>
        <taxon>Mycobacteriales</taxon>
        <taxon>Nocardiaceae</taxon>
        <taxon>Rhodococcoides</taxon>
    </lineage>
</organism>
<gene>
    <name evidence="2" type="ORF">GCM10007304_18320</name>
</gene>
<proteinExistence type="predicted"/>
<evidence type="ECO:0000313" key="3">
    <source>
        <dbReference type="Proteomes" id="UP000654257"/>
    </source>
</evidence>